<evidence type="ECO:0000256" key="4">
    <source>
        <dbReference type="PIRNR" id="PIRNR001338"/>
    </source>
</evidence>
<evidence type="ECO:0000256" key="3">
    <source>
        <dbReference type="HAMAP-Rule" id="MF_01929"/>
    </source>
</evidence>
<dbReference type="HAMAP" id="MF_01929">
    <property type="entry name" value="PurE_classI"/>
    <property type="match status" value="1"/>
</dbReference>
<name>A0A1I7MV96_9HYPH</name>
<feature type="binding site" evidence="3 5">
    <location>
        <position position="14"/>
    </location>
    <ligand>
        <name>substrate</name>
    </ligand>
</feature>
<dbReference type="EMBL" id="FPCH01000001">
    <property type="protein sequence ID" value="SFV26319.1"/>
    <property type="molecule type" value="Genomic_DNA"/>
</dbReference>
<feature type="domain" description="PurE" evidence="6">
    <location>
        <begin position="6"/>
        <end position="157"/>
    </location>
</feature>
<organism evidence="7 8">
    <name type="scientific">Hyphomicrobium facile</name>
    <dbReference type="NCBI Taxonomy" id="51670"/>
    <lineage>
        <taxon>Bacteria</taxon>
        <taxon>Pseudomonadati</taxon>
        <taxon>Pseudomonadota</taxon>
        <taxon>Alphaproteobacteria</taxon>
        <taxon>Hyphomicrobiales</taxon>
        <taxon>Hyphomicrobiaceae</taxon>
        <taxon>Hyphomicrobium</taxon>
    </lineage>
</organism>
<comment type="function">
    <text evidence="3 4">Catalyzes the conversion of N5-carboxyaminoimidazole ribonucleotide (N5-CAIR) to 4-carboxy-5-aminoimidazole ribonucleotide (CAIR).</text>
</comment>
<protein>
    <recommendedName>
        <fullName evidence="3 4">N5-carboxyaminoimidazole ribonucleotide mutase</fullName>
        <shortName evidence="3 4">N5-CAIR mutase</shortName>
        <ecNumber evidence="3 4">5.4.99.18</ecNumber>
    </recommendedName>
    <alternativeName>
        <fullName evidence="3">5-(carboxyamino)imidazole ribonucleotide mutase</fullName>
    </alternativeName>
</protein>
<dbReference type="SMART" id="SM01001">
    <property type="entry name" value="AIRC"/>
    <property type="match status" value="1"/>
</dbReference>
<dbReference type="GO" id="GO:0006189">
    <property type="term" value="P:'de novo' IMP biosynthetic process"/>
    <property type="evidence" value="ECO:0007669"/>
    <property type="project" value="UniProtKB-UniRule"/>
</dbReference>
<dbReference type="AlphaFoldDB" id="A0A1I7MV96"/>
<dbReference type="NCBIfam" id="TIGR01162">
    <property type="entry name" value="purE"/>
    <property type="match status" value="1"/>
</dbReference>
<dbReference type="Proteomes" id="UP000199423">
    <property type="component" value="Unassembled WGS sequence"/>
</dbReference>
<reference evidence="8" key="1">
    <citation type="submission" date="2016-10" db="EMBL/GenBank/DDBJ databases">
        <authorList>
            <person name="Varghese N."/>
            <person name="Submissions S."/>
        </authorList>
    </citation>
    <scope>NUCLEOTIDE SEQUENCE [LARGE SCALE GENOMIC DNA]</scope>
    <source>
        <strain evidence="8">DSM 1565</strain>
    </source>
</reference>
<comment type="similarity">
    <text evidence="3">Belongs to the AIR carboxylase family. Class I subfamily.</text>
</comment>
<evidence type="ECO:0000256" key="1">
    <source>
        <dbReference type="ARBA" id="ARBA00022755"/>
    </source>
</evidence>
<comment type="pathway">
    <text evidence="3 4">Purine metabolism; IMP biosynthesis via de novo pathway; 5-amino-1-(5-phospho-D-ribosyl)imidazole-4-carboxylate from 5-amino-1-(5-phospho-D-ribosyl)imidazole (N5-CAIR route): step 2/2.</text>
</comment>
<dbReference type="RefSeq" id="WP_092863525.1">
    <property type="nucleotide sequence ID" value="NZ_FPCH01000001.1"/>
</dbReference>
<dbReference type="InterPro" id="IPR033747">
    <property type="entry name" value="PurE_ClassI"/>
</dbReference>
<evidence type="ECO:0000256" key="2">
    <source>
        <dbReference type="ARBA" id="ARBA00023235"/>
    </source>
</evidence>
<keyword evidence="2 3" id="KW-0413">Isomerase</keyword>
<keyword evidence="1 3" id="KW-0658">Purine biosynthesis</keyword>
<evidence type="ECO:0000259" key="6">
    <source>
        <dbReference type="SMART" id="SM01001"/>
    </source>
</evidence>
<dbReference type="OrthoDB" id="9791908at2"/>
<evidence type="ECO:0000313" key="8">
    <source>
        <dbReference type="Proteomes" id="UP000199423"/>
    </source>
</evidence>
<gene>
    <name evidence="3" type="primary">purE</name>
    <name evidence="7" type="ORF">SAMN04488557_0422</name>
</gene>
<evidence type="ECO:0000313" key="7">
    <source>
        <dbReference type="EMBL" id="SFV26319.1"/>
    </source>
</evidence>
<dbReference type="SUPFAM" id="SSF52255">
    <property type="entry name" value="N5-CAIR mutase (phosphoribosylaminoimidazole carboxylase, PurE)"/>
    <property type="match status" value="1"/>
</dbReference>
<dbReference type="PIRSF" id="PIRSF001338">
    <property type="entry name" value="AIR_carboxylase"/>
    <property type="match status" value="1"/>
</dbReference>
<keyword evidence="8" id="KW-1185">Reference proteome</keyword>
<dbReference type="InterPro" id="IPR000031">
    <property type="entry name" value="PurE_dom"/>
</dbReference>
<dbReference type="Gene3D" id="3.40.50.1970">
    <property type="match status" value="1"/>
</dbReference>
<feature type="binding site" evidence="3 5">
    <location>
        <position position="17"/>
    </location>
    <ligand>
        <name>substrate</name>
    </ligand>
</feature>
<dbReference type="InterPro" id="IPR024694">
    <property type="entry name" value="PurE_prokaryotes"/>
</dbReference>
<sequence length="165" mass="17066">MSRIRPQVGIIMGSQSDWPTMQLTADILTELGVAFETKIVSAHRTPERLYSYAKGAKAAGLKVIVAGAGGAAHLPGMTASMTPLPVLGVPIESKALKGQDSLYSIVQMPAGVPVGTLAIGEAGAKNAGLLAAQILALSDAALAERLEAWRKQHSADVAETPVRVS</sequence>
<dbReference type="UniPathway" id="UPA00074">
    <property type="reaction ID" value="UER00943"/>
</dbReference>
<dbReference type="Pfam" id="PF00731">
    <property type="entry name" value="AIRC"/>
    <property type="match status" value="1"/>
</dbReference>
<evidence type="ECO:0000256" key="5">
    <source>
        <dbReference type="PIRSR" id="PIRSR001338-1"/>
    </source>
</evidence>
<dbReference type="PANTHER" id="PTHR23046:SF2">
    <property type="entry name" value="PHOSPHORIBOSYLAMINOIMIDAZOLE CARBOXYLASE"/>
    <property type="match status" value="1"/>
</dbReference>
<dbReference type="EC" id="5.4.99.18" evidence="3 4"/>
<feature type="binding site" evidence="3 5">
    <location>
        <position position="44"/>
    </location>
    <ligand>
        <name>substrate</name>
    </ligand>
</feature>
<comment type="catalytic activity">
    <reaction evidence="3 4">
        <text>5-carboxyamino-1-(5-phospho-D-ribosyl)imidazole + H(+) = 5-amino-1-(5-phospho-D-ribosyl)imidazole-4-carboxylate</text>
        <dbReference type="Rhea" id="RHEA:13193"/>
        <dbReference type="ChEBI" id="CHEBI:15378"/>
        <dbReference type="ChEBI" id="CHEBI:58730"/>
        <dbReference type="ChEBI" id="CHEBI:77657"/>
        <dbReference type="EC" id="5.4.99.18"/>
    </reaction>
</comment>
<proteinExistence type="inferred from homology"/>
<dbReference type="GO" id="GO:0034023">
    <property type="term" value="F:5-(carboxyamino)imidazole ribonucleotide mutase activity"/>
    <property type="evidence" value="ECO:0007669"/>
    <property type="project" value="UniProtKB-UniRule"/>
</dbReference>
<dbReference type="STRING" id="51670.SAMN04488557_0422"/>
<accession>A0A1I7MV96</accession>
<dbReference type="PANTHER" id="PTHR23046">
    <property type="entry name" value="PHOSPHORIBOSYLAMINOIMIDAZOLE CARBOXYLASE CATALYTIC SUBUNIT"/>
    <property type="match status" value="1"/>
</dbReference>